<proteinExistence type="predicted"/>
<dbReference type="GO" id="GO:0043571">
    <property type="term" value="P:maintenance of CRISPR repeat elements"/>
    <property type="evidence" value="ECO:0007669"/>
    <property type="project" value="InterPro"/>
</dbReference>
<feature type="region of interest" description="Disordered" evidence="1">
    <location>
        <begin position="176"/>
        <end position="205"/>
    </location>
</feature>
<name>A0A0A2EUZ6_PORCN</name>
<protein>
    <submittedName>
        <fullName evidence="2">CRISPR-associated protein Csh2</fullName>
    </submittedName>
</protein>
<dbReference type="OrthoDB" id="9776792at2"/>
<dbReference type="RefSeq" id="WP_036850540.1">
    <property type="nucleotide sequence ID" value="NZ_JQJD01000008.1"/>
</dbReference>
<dbReference type="NCBIfam" id="TIGR02589">
    <property type="entry name" value="cas_Csd2"/>
    <property type="match status" value="1"/>
</dbReference>
<dbReference type="AlphaFoldDB" id="A0A0A2EUZ6"/>
<dbReference type="EMBL" id="JQJD01000008">
    <property type="protein sequence ID" value="KGN82743.1"/>
    <property type="molecule type" value="Genomic_DNA"/>
</dbReference>
<evidence type="ECO:0000256" key="1">
    <source>
        <dbReference type="SAM" id="MobiDB-lite"/>
    </source>
</evidence>
<dbReference type="Pfam" id="PF05107">
    <property type="entry name" value="Cas_Cas7"/>
    <property type="match status" value="1"/>
</dbReference>
<keyword evidence="3" id="KW-1185">Reference proteome</keyword>
<gene>
    <name evidence="2" type="ORF">HQ35_01975</name>
</gene>
<evidence type="ECO:0000313" key="2">
    <source>
        <dbReference type="EMBL" id="KGN82743.1"/>
    </source>
</evidence>
<organism evidence="2 3">
    <name type="scientific">Porphyromonas cangingivalis</name>
    <dbReference type="NCBI Taxonomy" id="36874"/>
    <lineage>
        <taxon>Bacteria</taxon>
        <taxon>Pseudomonadati</taxon>
        <taxon>Bacteroidota</taxon>
        <taxon>Bacteroidia</taxon>
        <taxon>Bacteroidales</taxon>
        <taxon>Porphyromonadaceae</taxon>
        <taxon>Porphyromonas</taxon>
    </lineage>
</organism>
<dbReference type="InterPro" id="IPR013418">
    <property type="entry name" value="CRISPR-assoc_prot_Cas7/Csd2"/>
</dbReference>
<evidence type="ECO:0000313" key="3">
    <source>
        <dbReference type="Proteomes" id="UP000030125"/>
    </source>
</evidence>
<reference evidence="2 3" key="1">
    <citation type="submission" date="2014-08" db="EMBL/GenBank/DDBJ databases">
        <title>Porphyromonas cangingivalis strain:COT-109_OH1386 Genome sequencing.</title>
        <authorList>
            <person name="Wallis C."/>
            <person name="Deusch O."/>
            <person name="O'Flynn C."/>
            <person name="Davis I."/>
            <person name="Jospin G."/>
            <person name="Darling A.E."/>
            <person name="Coil D.A."/>
            <person name="Alexiev A."/>
            <person name="Horsfall A."/>
            <person name="Kirkwood N."/>
            <person name="Harris S."/>
            <person name="Eisen J.A."/>
        </authorList>
    </citation>
    <scope>NUCLEOTIDE SEQUENCE [LARGE SCALE GENOMIC DNA]</scope>
    <source>
        <strain evidence="3">COT-109 OH1386</strain>
    </source>
</reference>
<sequence>MNRETIKNRYEFILLFDVVDGNPNGDPDAGNAPRVDAETGHGLVTDVCIKRKVRNYIELLTQERPELQDTYRLFIRQGAILNDILEENAKAIAVNYPAFPKGKTLSKEEKKELNERIEKANEEAMCRHYYDVRTFGAVMSTGEGTAKAGQVRGAVQMTFSRSIDPINDEYHSITRMAKTKNEKQDNNKAKQEDKEEGNDGPNQAMGGKYTVSYGLYRCHGFVTPAFANKTGFSETDLELFWQALENMFEIDHSAARGLMSTRKLIVFKHESSLGNAPAHKLFELVKIERKNPEAVPRCFNDYSITIDKSQLPKGVEILELI</sequence>
<dbReference type="Proteomes" id="UP000030125">
    <property type="component" value="Unassembled WGS sequence"/>
</dbReference>
<feature type="compositionally biased region" description="Basic and acidic residues" evidence="1">
    <location>
        <begin position="179"/>
        <end position="193"/>
    </location>
</feature>
<comment type="caution">
    <text evidence="2">The sequence shown here is derived from an EMBL/GenBank/DDBJ whole genome shotgun (WGS) entry which is preliminary data.</text>
</comment>
<accession>A0A0A2EUZ6</accession>
<dbReference type="InterPro" id="IPR006482">
    <property type="entry name" value="Cas7_Csh2/Csh2"/>
</dbReference>
<dbReference type="NCBIfam" id="TIGR01595">
    <property type="entry name" value="cas_CT1132"/>
    <property type="match status" value="1"/>
</dbReference>